<evidence type="ECO:0000313" key="2">
    <source>
        <dbReference type="Proteomes" id="UP000658514"/>
    </source>
</evidence>
<reference evidence="1 2" key="1">
    <citation type="journal article" date="2020" name="ISME J.">
        <title>Comparative genomics reveals insights into cyanobacterial evolution and habitat adaptation.</title>
        <authorList>
            <person name="Chen M.Y."/>
            <person name="Teng W.K."/>
            <person name="Zhao L."/>
            <person name="Hu C.X."/>
            <person name="Zhou Y.K."/>
            <person name="Han B.P."/>
            <person name="Song L.R."/>
            <person name="Shu W.S."/>
        </authorList>
    </citation>
    <scope>NUCLEOTIDE SEQUENCE [LARGE SCALE GENOMIC DNA]</scope>
    <source>
        <strain evidence="1 2">FACHB-288</strain>
    </source>
</reference>
<evidence type="ECO:0000313" key="1">
    <source>
        <dbReference type="EMBL" id="MBD2199617.1"/>
    </source>
</evidence>
<dbReference type="SUPFAM" id="SSF158446">
    <property type="entry name" value="IVS-encoded protein-like"/>
    <property type="match status" value="1"/>
</dbReference>
<dbReference type="InterPro" id="IPR012657">
    <property type="entry name" value="23S_rRNA-intervening_sequence"/>
</dbReference>
<dbReference type="PIRSF" id="PIRSF035652">
    <property type="entry name" value="CHP02436"/>
    <property type="match status" value="1"/>
</dbReference>
<dbReference type="Proteomes" id="UP000658514">
    <property type="component" value="Unassembled WGS sequence"/>
</dbReference>
<dbReference type="RefSeq" id="WP_190549183.1">
    <property type="nucleotide sequence ID" value="NZ_CAWPNO010000099.1"/>
</dbReference>
<comment type="caution">
    <text evidence="1">The sequence shown here is derived from an EMBL/GenBank/DDBJ whole genome shotgun (WGS) entry which is preliminary data.</text>
</comment>
<dbReference type="InterPro" id="IPR036583">
    <property type="entry name" value="23S_rRNA_IVS_sf"/>
</dbReference>
<dbReference type="NCBIfam" id="TIGR02436">
    <property type="entry name" value="four helix bundle protein"/>
    <property type="match status" value="1"/>
</dbReference>
<proteinExistence type="predicted"/>
<dbReference type="EMBL" id="JACJQH010000063">
    <property type="protein sequence ID" value="MBD2199617.1"/>
    <property type="molecule type" value="Genomic_DNA"/>
</dbReference>
<protein>
    <submittedName>
        <fullName evidence="1">Four helix bundle protein</fullName>
    </submittedName>
</protein>
<accession>A0ABR8AHT1</accession>
<keyword evidence="2" id="KW-1185">Reference proteome</keyword>
<dbReference type="PANTHER" id="PTHR38471">
    <property type="entry name" value="FOUR HELIX BUNDLE PROTEIN"/>
    <property type="match status" value="1"/>
</dbReference>
<organism evidence="1 2">
    <name type="scientific">Calothrix parietina FACHB-288</name>
    <dbReference type="NCBI Taxonomy" id="2692896"/>
    <lineage>
        <taxon>Bacteria</taxon>
        <taxon>Bacillati</taxon>
        <taxon>Cyanobacteriota</taxon>
        <taxon>Cyanophyceae</taxon>
        <taxon>Nostocales</taxon>
        <taxon>Calotrichaceae</taxon>
        <taxon>Calothrix</taxon>
    </lineage>
</organism>
<dbReference type="Gene3D" id="1.20.1440.60">
    <property type="entry name" value="23S rRNA-intervening sequence"/>
    <property type="match status" value="1"/>
</dbReference>
<dbReference type="PANTHER" id="PTHR38471:SF2">
    <property type="entry name" value="FOUR HELIX BUNDLE PROTEIN"/>
    <property type="match status" value="1"/>
</dbReference>
<sequence>MSNYKAITDRTFEFAVRIVNLCKVLDETSGVSRTISKQLLRSGTSIGANVEESQAAQSTADFVHKLEIALKEGRETRYWLRILIATELIAEERLLPILGETNELIKIIAAIVVKTKQNRQQ</sequence>
<gene>
    <name evidence="1" type="ORF">H6G24_29780</name>
</gene>
<dbReference type="Pfam" id="PF05635">
    <property type="entry name" value="23S_rRNA_IVP"/>
    <property type="match status" value="1"/>
</dbReference>
<name>A0ABR8AHT1_9CYAN</name>